<accession>A0A6L6QDD1</accession>
<dbReference type="PROSITE" id="PS51123">
    <property type="entry name" value="OMPA_2"/>
    <property type="match status" value="1"/>
</dbReference>
<dbReference type="GO" id="GO:0016020">
    <property type="term" value="C:membrane"/>
    <property type="evidence" value="ECO:0007669"/>
    <property type="project" value="UniProtKB-UniRule"/>
</dbReference>
<dbReference type="AlphaFoldDB" id="A0A6L6QDD1"/>
<reference evidence="5 6" key="1">
    <citation type="submission" date="2019-11" db="EMBL/GenBank/DDBJ databases">
        <title>Type strains purchased from KCTC, JCM and DSMZ.</title>
        <authorList>
            <person name="Lu H."/>
        </authorList>
    </citation>
    <scope>NUCLEOTIDE SEQUENCE [LARGE SCALE GENOMIC DNA]</scope>
    <source>
        <strain evidence="5 6">JCM 31587</strain>
    </source>
</reference>
<dbReference type="Gene3D" id="3.30.1330.60">
    <property type="entry name" value="OmpA-like domain"/>
    <property type="match status" value="1"/>
</dbReference>
<dbReference type="InterPro" id="IPR050330">
    <property type="entry name" value="Bact_OuterMem_StrucFunc"/>
</dbReference>
<evidence type="ECO:0000259" key="4">
    <source>
        <dbReference type="PROSITE" id="PS51123"/>
    </source>
</evidence>
<organism evidence="5 6">
    <name type="scientific">Massilia eburnea</name>
    <dbReference type="NCBI Taxonomy" id="1776165"/>
    <lineage>
        <taxon>Bacteria</taxon>
        <taxon>Pseudomonadati</taxon>
        <taxon>Pseudomonadota</taxon>
        <taxon>Betaproteobacteria</taxon>
        <taxon>Burkholderiales</taxon>
        <taxon>Oxalobacteraceae</taxon>
        <taxon>Telluria group</taxon>
        <taxon>Massilia</taxon>
    </lineage>
</organism>
<evidence type="ECO:0000256" key="3">
    <source>
        <dbReference type="SAM" id="Phobius"/>
    </source>
</evidence>
<feature type="region of interest" description="Disordered" evidence="2">
    <location>
        <begin position="1"/>
        <end position="28"/>
    </location>
</feature>
<dbReference type="Pfam" id="PF00691">
    <property type="entry name" value="OmpA"/>
    <property type="match status" value="1"/>
</dbReference>
<evidence type="ECO:0000313" key="6">
    <source>
        <dbReference type="Proteomes" id="UP000472320"/>
    </source>
</evidence>
<comment type="caution">
    <text evidence="5">The sequence shown here is derived from an EMBL/GenBank/DDBJ whole genome shotgun (WGS) entry which is preliminary data.</text>
</comment>
<dbReference type="EMBL" id="WNKX01000003">
    <property type="protein sequence ID" value="MTW10169.1"/>
    <property type="molecule type" value="Genomic_DNA"/>
</dbReference>
<feature type="domain" description="OmpA-like" evidence="4">
    <location>
        <begin position="187"/>
        <end position="303"/>
    </location>
</feature>
<keyword evidence="6" id="KW-1185">Reference proteome</keyword>
<evidence type="ECO:0000313" key="5">
    <source>
        <dbReference type="EMBL" id="MTW10169.1"/>
    </source>
</evidence>
<dbReference type="SUPFAM" id="SSF103088">
    <property type="entry name" value="OmpA-like"/>
    <property type="match status" value="1"/>
</dbReference>
<proteinExistence type="predicted"/>
<keyword evidence="3" id="KW-0812">Transmembrane</keyword>
<evidence type="ECO:0000256" key="2">
    <source>
        <dbReference type="SAM" id="MobiDB-lite"/>
    </source>
</evidence>
<dbReference type="Proteomes" id="UP000472320">
    <property type="component" value="Unassembled WGS sequence"/>
</dbReference>
<keyword evidence="3" id="KW-1133">Transmembrane helix</keyword>
<name>A0A6L6QDD1_9BURK</name>
<dbReference type="PANTHER" id="PTHR30329:SF21">
    <property type="entry name" value="LIPOPROTEIN YIAD-RELATED"/>
    <property type="match status" value="1"/>
</dbReference>
<sequence>MHQHRSWGTNSRRENGAARAHLGGGGGVQRVMRRSDAAAMLACPHALRVARLSIPIRSLWCQYSREGATAERANRSREAGMKTIVMRRSARVSAFGLAACLGVVSGCGTFATRHEPQLSPRHEFSGVIIDRTYDIRQVGTRDAAYFARCIQPACPHVTPKTIAVISQAPQEPAAGTATAASAAESEKPSRAPAETAVVHFATGSAGLDRQAQATLAQFAAIARESQRIVVSGRTDNTGGDDVNRRLANARARAVASYLRRKGGATQGRIEFDAQGRCCYAAANEAEAGRQLNRRAEVSFFQALRSAQ</sequence>
<feature type="transmembrane region" description="Helical" evidence="3">
    <location>
        <begin position="92"/>
        <end position="111"/>
    </location>
</feature>
<feature type="compositionally biased region" description="Polar residues" evidence="2">
    <location>
        <begin position="1"/>
        <end position="10"/>
    </location>
</feature>
<protein>
    <submittedName>
        <fullName evidence="5">OmpA family protein</fullName>
    </submittedName>
</protein>
<evidence type="ECO:0000256" key="1">
    <source>
        <dbReference type="PROSITE-ProRule" id="PRU00473"/>
    </source>
</evidence>
<gene>
    <name evidence="5" type="ORF">GM658_06095</name>
</gene>
<keyword evidence="1 3" id="KW-0472">Membrane</keyword>
<dbReference type="PANTHER" id="PTHR30329">
    <property type="entry name" value="STATOR ELEMENT OF FLAGELLAR MOTOR COMPLEX"/>
    <property type="match status" value="1"/>
</dbReference>
<dbReference type="OrthoDB" id="8526422at2"/>
<dbReference type="InterPro" id="IPR036737">
    <property type="entry name" value="OmpA-like_sf"/>
</dbReference>
<dbReference type="InterPro" id="IPR006665">
    <property type="entry name" value="OmpA-like"/>
</dbReference>